<evidence type="ECO:0008006" key="4">
    <source>
        <dbReference type="Google" id="ProtNLM"/>
    </source>
</evidence>
<proteinExistence type="predicted"/>
<dbReference type="InterPro" id="IPR022385">
    <property type="entry name" value="Rhs_assc_core"/>
</dbReference>
<dbReference type="Proteomes" id="UP000502421">
    <property type="component" value="Chromosome"/>
</dbReference>
<name>A0AAE6ZPK0_9BACT</name>
<dbReference type="Gene3D" id="2.180.10.10">
    <property type="entry name" value="RHS repeat-associated core"/>
    <property type="match status" value="1"/>
</dbReference>
<dbReference type="RefSeq" id="WP_168810965.1">
    <property type="nucleotide sequence ID" value="NZ_CP051205.1"/>
</dbReference>
<feature type="region of interest" description="Disordered" evidence="1">
    <location>
        <begin position="1"/>
        <end position="23"/>
    </location>
</feature>
<dbReference type="AlphaFoldDB" id="A0AAE6ZPK0"/>
<gene>
    <name evidence="2" type="ORF">HF329_31940</name>
</gene>
<reference evidence="3" key="1">
    <citation type="submission" date="2020-04" db="EMBL/GenBank/DDBJ databases">
        <authorList>
            <person name="Kittiwongwattana C."/>
        </authorList>
    </citation>
    <scope>NUCLEOTIDE SEQUENCE [LARGE SCALE GENOMIC DNA]</scope>
    <source>
        <strain evidence="3">1310</strain>
    </source>
</reference>
<organism evidence="2 3">
    <name type="scientific">Chitinophaga oryzae</name>
    <dbReference type="NCBI Taxonomy" id="2725414"/>
    <lineage>
        <taxon>Bacteria</taxon>
        <taxon>Pseudomonadati</taxon>
        <taxon>Bacteroidota</taxon>
        <taxon>Chitinophagia</taxon>
        <taxon>Chitinophagales</taxon>
        <taxon>Chitinophagaceae</taxon>
        <taxon>Chitinophaga</taxon>
    </lineage>
</organism>
<sequence length="331" mass="36212">MEFERGYRYGFNGKENDNEIKGEGNQQDYGFRIYDPRIAKFLSVDPITKQYPELTPYQFASNRPIDGIDQDGLEYAPPMMFDKKTGKPVIDVKTATEIHTSAENGKNLIVGGAMAADVYFTGGMLSMGTFAASVVEHNPAKTPEGRAAQNARGREALANFVTSWGLMQAGRFVGSIAGEVLEAAKESPAVRYLFRGTSEGFEGLPSLKRLGITPTSSDPVVSTVFATNAENYGKGILQIAMPESFQGVEYSANVLSDIEREIAVGVTPAEFTSKTTLTITSGQAREILSDMGIKVPSKVKLEDLSNVIRETPRMNTDQINEFYKRASQLKK</sequence>
<evidence type="ECO:0000313" key="2">
    <source>
        <dbReference type="EMBL" id="QJB35665.1"/>
    </source>
</evidence>
<dbReference type="EMBL" id="CP051205">
    <property type="protein sequence ID" value="QJB35665.1"/>
    <property type="molecule type" value="Genomic_DNA"/>
</dbReference>
<accession>A0AAE6ZPK0</accession>
<dbReference type="KEGG" id="coy:HF329_31940"/>
<evidence type="ECO:0000256" key="1">
    <source>
        <dbReference type="SAM" id="MobiDB-lite"/>
    </source>
</evidence>
<protein>
    <recommendedName>
        <fullName evidence="4">RHS repeat-associated core domain-containing protein</fullName>
    </recommendedName>
</protein>
<dbReference type="NCBIfam" id="TIGR03696">
    <property type="entry name" value="Rhs_assc_core"/>
    <property type="match status" value="1"/>
</dbReference>
<evidence type="ECO:0000313" key="3">
    <source>
        <dbReference type="Proteomes" id="UP000502421"/>
    </source>
</evidence>